<reference evidence="1 2" key="1">
    <citation type="submission" date="2019-03" db="EMBL/GenBank/DDBJ databases">
        <authorList>
            <person name="Nijsse B."/>
        </authorList>
    </citation>
    <scope>NUCLEOTIDE SEQUENCE [LARGE SCALE GENOMIC DNA]</scope>
    <source>
        <strain evidence="1">Desulfoluna butyratoxydans MSL71</strain>
    </source>
</reference>
<keyword evidence="2" id="KW-1185">Reference proteome</keyword>
<dbReference type="SUPFAM" id="SSF53822">
    <property type="entry name" value="Periplasmic binding protein-like I"/>
    <property type="match status" value="1"/>
</dbReference>
<dbReference type="PANTHER" id="PTHR35271">
    <property type="entry name" value="ABC TRANSPORTER, SUBSTRATE-BINDING LIPOPROTEIN-RELATED"/>
    <property type="match status" value="1"/>
</dbReference>
<evidence type="ECO:0000313" key="2">
    <source>
        <dbReference type="Proteomes" id="UP000507962"/>
    </source>
</evidence>
<dbReference type="AlphaFoldDB" id="A0A4U8YQ89"/>
<dbReference type="CDD" id="cd06325">
    <property type="entry name" value="PBP1_ABC_unchar_transporter"/>
    <property type="match status" value="1"/>
</dbReference>
<dbReference type="EMBL" id="CAADHO010000007">
    <property type="protein sequence ID" value="VFQ46001.1"/>
    <property type="molecule type" value="Genomic_DNA"/>
</dbReference>
<dbReference type="Pfam" id="PF04392">
    <property type="entry name" value="ABC_sub_bind"/>
    <property type="match status" value="1"/>
</dbReference>
<sequence>MNKHLIYLTAVILALVVVSGGVIDLERRKGPHIGVLQWTEQVPPFRLAREGVQSGLASIGLKNGENLTLTVHNAEQSREMALSAIREFKRQKVDLLITLGTAGTLLAMEEAPDIPIVYTLVAAPDATGIIPDTTGFGPNLTGVSMRVPARIQLLSAKQIMPGISRLGILYCSETLAATATAHETAAAADSLGWQVVKVALDKSELDTLDARAAELAGTTDAIYIPADAILNLPTNMRRITSVTDKGGVPLIGVGGEQVRQGFTLMAVHCNFAETGKQVKSPVEKILAGLSAGSIHPQSPQLHELTINLKKARDLNIPIHRNAILMADNIYE</sequence>
<organism evidence="1 2">
    <name type="scientific">Desulfoluna butyratoxydans</name>
    <dbReference type="NCBI Taxonomy" id="231438"/>
    <lineage>
        <taxon>Bacteria</taxon>
        <taxon>Pseudomonadati</taxon>
        <taxon>Thermodesulfobacteriota</taxon>
        <taxon>Desulfobacteria</taxon>
        <taxon>Desulfobacterales</taxon>
        <taxon>Desulfolunaceae</taxon>
        <taxon>Desulfoluna</taxon>
    </lineage>
</organism>
<evidence type="ECO:0000313" key="1">
    <source>
        <dbReference type="EMBL" id="VFQ46001.1"/>
    </source>
</evidence>
<gene>
    <name evidence="1" type="ORF">MSL71_36640</name>
</gene>
<accession>A0A4U8YQ89</accession>
<dbReference type="RefSeq" id="WP_180143208.1">
    <property type="nucleotide sequence ID" value="NZ_CAADHO010000007.1"/>
</dbReference>
<dbReference type="PANTHER" id="PTHR35271:SF1">
    <property type="entry name" value="ABC TRANSPORTER, SUBSTRATE-BINDING LIPOPROTEIN"/>
    <property type="match status" value="1"/>
</dbReference>
<name>A0A4U8YQ89_9BACT</name>
<dbReference type="Gene3D" id="3.40.50.2300">
    <property type="match status" value="2"/>
</dbReference>
<dbReference type="InterPro" id="IPR028082">
    <property type="entry name" value="Peripla_BP_I"/>
</dbReference>
<proteinExistence type="predicted"/>
<protein>
    <submittedName>
        <fullName evidence="1">Abc transporter substrate-binding protein</fullName>
    </submittedName>
</protein>
<dbReference type="Proteomes" id="UP000507962">
    <property type="component" value="Unassembled WGS sequence"/>
</dbReference>
<dbReference type="InterPro" id="IPR007487">
    <property type="entry name" value="ABC_transpt-TYRBP-like"/>
</dbReference>